<organism evidence="1 2">
    <name type="scientific">Phaseolus angularis</name>
    <name type="common">Azuki bean</name>
    <name type="synonym">Vigna angularis</name>
    <dbReference type="NCBI Taxonomy" id="3914"/>
    <lineage>
        <taxon>Eukaryota</taxon>
        <taxon>Viridiplantae</taxon>
        <taxon>Streptophyta</taxon>
        <taxon>Embryophyta</taxon>
        <taxon>Tracheophyta</taxon>
        <taxon>Spermatophyta</taxon>
        <taxon>Magnoliopsida</taxon>
        <taxon>eudicotyledons</taxon>
        <taxon>Gunneridae</taxon>
        <taxon>Pentapetalae</taxon>
        <taxon>rosids</taxon>
        <taxon>fabids</taxon>
        <taxon>Fabales</taxon>
        <taxon>Fabaceae</taxon>
        <taxon>Papilionoideae</taxon>
        <taxon>50 kb inversion clade</taxon>
        <taxon>NPAAA clade</taxon>
        <taxon>indigoferoid/millettioid clade</taxon>
        <taxon>Phaseoleae</taxon>
        <taxon>Vigna</taxon>
    </lineage>
</organism>
<dbReference type="Proteomes" id="UP000743370">
    <property type="component" value="Unassembled WGS sequence"/>
</dbReference>
<dbReference type="EMBL" id="JABFOF010000003">
    <property type="protein sequence ID" value="KAG2402543.1"/>
    <property type="molecule type" value="Genomic_DNA"/>
</dbReference>
<accession>A0A8T0KWB6</accession>
<evidence type="ECO:0000313" key="1">
    <source>
        <dbReference type="EMBL" id="KAG2402543.1"/>
    </source>
</evidence>
<sequence>MPCYRTTPPVERVCTMVYVVLVLRLMNLGVKAMKEAAKELDVILDEWYTVFLTPSLDAYAAVKGLFPIGRPLASSSASSRILECKGEEGNDMGEMGFVDEVMMVSDDVDEEAFRSRLSMNVLEEEKGVVGRGEGCCWRRWKQMLGVLTVFLHGADPMVDAPRVERERVPVPDAGVFGVSGTVRVGAEKDDLEGASPSYGFSSCLCKLRLLVRMMEVRSFVVVVMEARLGISGWRDSVLRDDLRF</sequence>
<proteinExistence type="predicted"/>
<comment type="caution">
    <text evidence="1">The sequence shown here is derived from an EMBL/GenBank/DDBJ whole genome shotgun (WGS) entry which is preliminary data.</text>
</comment>
<protein>
    <submittedName>
        <fullName evidence="1">Uncharacterized protein</fullName>
    </submittedName>
</protein>
<evidence type="ECO:0000313" key="2">
    <source>
        <dbReference type="Proteomes" id="UP000743370"/>
    </source>
</evidence>
<reference evidence="1 2" key="1">
    <citation type="submission" date="2020-05" db="EMBL/GenBank/DDBJ databases">
        <title>Vigna angularis (adzuki bean) Var. LongXiaoDou No. 4 denovo assembly.</title>
        <authorList>
            <person name="Xiang H."/>
        </authorList>
    </citation>
    <scope>NUCLEOTIDE SEQUENCE [LARGE SCALE GENOMIC DNA]</scope>
    <source>
        <tissue evidence="1">Leaf</tissue>
    </source>
</reference>
<dbReference type="AlphaFoldDB" id="A0A8T0KWB6"/>
<gene>
    <name evidence="1" type="ORF">HKW66_Vig0237400</name>
</gene>
<name>A0A8T0KWB6_PHAAN</name>